<dbReference type="GO" id="GO:0004553">
    <property type="term" value="F:hydrolase activity, hydrolyzing O-glycosyl compounds"/>
    <property type="evidence" value="ECO:0007669"/>
    <property type="project" value="InterPro"/>
</dbReference>
<evidence type="ECO:0000256" key="6">
    <source>
        <dbReference type="SAM" id="SignalP"/>
    </source>
</evidence>
<organism evidence="7 8">
    <name type="scientific">Bionectria ochroleuca</name>
    <name type="common">Gliocladium roseum</name>
    <dbReference type="NCBI Taxonomy" id="29856"/>
    <lineage>
        <taxon>Eukaryota</taxon>
        <taxon>Fungi</taxon>
        <taxon>Dikarya</taxon>
        <taxon>Ascomycota</taxon>
        <taxon>Pezizomycotina</taxon>
        <taxon>Sordariomycetes</taxon>
        <taxon>Hypocreomycetidae</taxon>
        <taxon>Hypocreales</taxon>
        <taxon>Bionectriaceae</taxon>
        <taxon>Clonostachys</taxon>
    </lineage>
</organism>
<evidence type="ECO:0000256" key="4">
    <source>
        <dbReference type="ARBA" id="ARBA00023295"/>
    </source>
</evidence>
<dbReference type="InterPro" id="IPR023296">
    <property type="entry name" value="Glyco_hydro_beta-prop_sf"/>
</dbReference>
<protein>
    <submittedName>
        <fullName evidence="7">Uncharacterized protein</fullName>
    </submittedName>
</protein>
<evidence type="ECO:0000256" key="1">
    <source>
        <dbReference type="ARBA" id="ARBA00009865"/>
    </source>
</evidence>
<keyword evidence="3 5" id="KW-0378">Hydrolase</keyword>
<dbReference type="PANTHER" id="PTHR43817:SF1">
    <property type="entry name" value="HYDROLASE, FAMILY 43, PUTATIVE (AFU_ORTHOLOGUE AFUA_3G01660)-RELATED"/>
    <property type="match status" value="1"/>
</dbReference>
<evidence type="ECO:0000256" key="5">
    <source>
        <dbReference type="RuleBase" id="RU361187"/>
    </source>
</evidence>
<dbReference type="CDD" id="cd18820">
    <property type="entry name" value="GH43_LbAraf43-like"/>
    <property type="match status" value="1"/>
</dbReference>
<name>A0A8H7N8J9_BIOOC</name>
<dbReference type="Proteomes" id="UP000616885">
    <property type="component" value="Unassembled WGS sequence"/>
</dbReference>
<evidence type="ECO:0000256" key="3">
    <source>
        <dbReference type="ARBA" id="ARBA00022801"/>
    </source>
</evidence>
<dbReference type="Pfam" id="PF04616">
    <property type="entry name" value="Glyco_hydro_43"/>
    <property type="match status" value="1"/>
</dbReference>
<gene>
    <name evidence="7" type="ORF">IM811_015247</name>
</gene>
<feature type="chain" id="PRO_5034024692" evidence="6">
    <location>
        <begin position="33"/>
        <end position="358"/>
    </location>
</feature>
<keyword evidence="2 6" id="KW-0732">Signal</keyword>
<dbReference type="SUPFAM" id="SSF75005">
    <property type="entry name" value="Arabinanase/levansucrase/invertase"/>
    <property type="match status" value="1"/>
</dbReference>
<evidence type="ECO:0000256" key="2">
    <source>
        <dbReference type="ARBA" id="ARBA00022729"/>
    </source>
</evidence>
<dbReference type="InterPro" id="IPR006710">
    <property type="entry name" value="Glyco_hydro_43"/>
</dbReference>
<reference evidence="7" key="1">
    <citation type="submission" date="2020-10" db="EMBL/GenBank/DDBJ databases">
        <title>High-Quality Genome Resource of Clonostachys rosea strain S41 by Oxford Nanopore Long-Read Sequencing.</title>
        <authorList>
            <person name="Wang H."/>
        </authorList>
    </citation>
    <scope>NUCLEOTIDE SEQUENCE</scope>
    <source>
        <strain evidence="7">S41</strain>
    </source>
</reference>
<dbReference type="PANTHER" id="PTHR43817">
    <property type="entry name" value="GLYCOSYL HYDROLASE"/>
    <property type="match status" value="1"/>
</dbReference>
<feature type="signal peptide" evidence="6">
    <location>
        <begin position="1"/>
        <end position="32"/>
    </location>
</feature>
<evidence type="ECO:0000313" key="8">
    <source>
        <dbReference type="Proteomes" id="UP000616885"/>
    </source>
</evidence>
<sequence>MCSLFSIFGRPAADMLLLSMTILCLLAGQTYGITKIRDGADPTVMKVGDSWYSAESAGGGIWVRKASSITGLGASDVERKEVWSDPNGLGAVWAPEITTEDGKTYIYFAAGESEKHRMYVISASDPIGSYGGETKLALPDDRWAIDGVYFRFNNKRWFVWSGWAGTENIEQNLYICEMESPTKPIGARYIISQPRESWELIGNDKPLINEGPEAIVDPNGQLHIVYSANGSWGSKYCLADLRLKAGGDPTYVWDWYKSNGCLFGSDQAAMMNGWDATLYVNGPGHHTFALTDGDVGKSPVTTERVPFVFHAVLKGTDYSWANRDWFPGTYVWWGKITYSRKNVPGDNENTGYSFKFFE</sequence>
<accession>A0A8H7N8J9</accession>
<dbReference type="EMBL" id="JADCTT010000006">
    <property type="protein sequence ID" value="KAF9751027.1"/>
    <property type="molecule type" value="Genomic_DNA"/>
</dbReference>
<dbReference type="GO" id="GO:0005975">
    <property type="term" value="P:carbohydrate metabolic process"/>
    <property type="evidence" value="ECO:0007669"/>
    <property type="project" value="InterPro"/>
</dbReference>
<comment type="similarity">
    <text evidence="1 5">Belongs to the glycosyl hydrolase 43 family.</text>
</comment>
<proteinExistence type="inferred from homology"/>
<evidence type="ECO:0000313" key="7">
    <source>
        <dbReference type="EMBL" id="KAF9751027.1"/>
    </source>
</evidence>
<keyword evidence="4 5" id="KW-0326">Glycosidase</keyword>
<comment type="caution">
    <text evidence="7">The sequence shown here is derived from an EMBL/GenBank/DDBJ whole genome shotgun (WGS) entry which is preliminary data.</text>
</comment>
<dbReference type="AlphaFoldDB" id="A0A8H7N8J9"/>
<dbReference type="Gene3D" id="2.115.10.20">
    <property type="entry name" value="Glycosyl hydrolase domain, family 43"/>
    <property type="match status" value="1"/>
</dbReference>